<reference evidence="5" key="1">
    <citation type="submission" date="2022-07" db="EMBL/GenBank/DDBJ databases">
        <title>Genome analysis of Parmales, a sister group of diatoms, reveals the evolutionary specialization of diatoms from phago-mixotrophs to photoautotrophs.</title>
        <authorList>
            <person name="Ban H."/>
            <person name="Sato S."/>
            <person name="Yoshikawa S."/>
            <person name="Kazumasa Y."/>
            <person name="Nakamura Y."/>
            <person name="Ichinomiya M."/>
            <person name="Saitoh K."/>
            <person name="Sato N."/>
            <person name="Blanc-Mathieu R."/>
            <person name="Endo H."/>
            <person name="Kuwata A."/>
            <person name="Ogata H."/>
        </authorList>
    </citation>
    <scope>NUCLEOTIDE SEQUENCE</scope>
</reference>
<dbReference type="GO" id="GO:0030234">
    <property type="term" value="F:enzyme regulator activity"/>
    <property type="evidence" value="ECO:0007669"/>
    <property type="project" value="InterPro"/>
</dbReference>
<evidence type="ECO:0000313" key="5">
    <source>
        <dbReference type="EMBL" id="GMH51663.1"/>
    </source>
</evidence>
<dbReference type="AlphaFoldDB" id="A0A9W7DQN1"/>
<dbReference type="PANTHER" id="PTHR10758">
    <property type="entry name" value="26S PROTEASOME NON-ATPASE REGULATORY SUBUNIT 3/COP9 SIGNALOSOME COMPLEX SUBUNIT 3"/>
    <property type="match status" value="1"/>
</dbReference>
<dbReference type="InterPro" id="IPR000717">
    <property type="entry name" value="PCI_dom"/>
</dbReference>
<dbReference type="InterPro" id="IPR050756">
    <property type="entry name" value="CSN3"/>
</dbReference>
<feature type="compositionally biased region" description="Basic and acidic residues" evidence="3">
    <location>
        <begin position="1"/>
        <end position="13"/>
    </location>
</feature>
<dbReference type="SMART" id="SM00753">
    <property type="entry name" value="PAM"/>
    <property type="match status" value="1"/>
</dbReference>
<dbReference type="PANTHER" id="PTHR10758:SF2">
    <property type="entry name" value="26S PROTEASOME NON-ATPASE REGULATORY SUBUNIT 3"/>
    <property type="match status" value="1"/>
</dbReference>
<dbReference type="GO" id="GO:0008541">
    <property type="term" value="C:proteasome regulatory particle, lid subcomplex"/>
    <property type="evidence" value="ECO:0007669"/>
    <property type="project" value="TreeGrafter"/>
</dbReference>
<accession>A0A9W7DQN1</accession>
<dbReference type="GO" id="GO:0042176">
    <property type="term" value="P:regulation of protein catabolic process"/>
    <property type="evidence" value="ECO:0007669"/>
    <property type="project" value="InterPro"/>
</dbReference>
<evidence type="ECO:0000256" key="2">
    <source>
        <dbReference type="ARBA" id="ARBA00022942"/>
    </source>
</evidence>
<dbReference type="Proteomes" id="UP001165082">
    <property type="component" value="Unassembled WGS sequence"/>
</dbReference>
<dbReference type="Pfam" id="PF25573">
    <property type="entry name" value="TPR_PSMD3_N"/>
    <property type="match status" value="1"/>
</dbReference>
<proteinExistence type="inferred from homology"/>
<gene>
    <name evidence="5" type="ORF">TrRE_jg11340</name>
</gene>
<evidence type="ECO:0000259" key="4">
    <source>
        <dbReference type="SMART" id="SM00088"/>
    </source>
</evidence>
<comment type="similarity">
    <text evidence="1">Belongs to the proteasome subunit S3 family.</text>
</comment>
<evidence type="ECO:0000256" key="3">
    <source>
        <dbReference type="SAM" id="MobiDB-lite"/>
    </source>
</evidence>
<feature type="domain" description="PCI" evidence="4">
    <location>
        <begin position="347"/>
        <end position="444"/>
    </location>
</feature>
<dbReference type="Pfam" id="PF01399">
    <property type="entry name" value="PCI"/>
    <property type="match status" value="1"/>
</dbReference>
<dbReference type="EMBL" id="BRXZ01000710">
    <property type="protein sequence ID" value="GMH51663.1"/>
    <property type="molecule type" value="Genomic_DNA"/>
</dbReference>
<feature type="region of interest" description="Disordered" evidence="3">
    <location>
        <begin position="1"/>
        <end position="34"/>
    </location>
</feature>
<organism evidence="5 6">
    <name type="scientific">Triparma retinervis</name>
    <dbReference type="NCBI Taxonomy" id="2557542"/>
    <lineage>
        <taxon>Eukaryota</taxon>
        <taxon>Sar</taxon>
        <taxon>Stramenopiles</taxon>
        <taxon>Ochrophyta</taxon>
        <taxon>Bolidophyceae</taxon>
        <taxon>Parmales</taxon>
        <taxon>Triparmaceae</taxon>
        <taxon>Triparma</taxon>
    </lineage>
</organism>
<keyword evidence="2" id="KW-0647">Proteasome</keyword>
<keyword evidence="6" id="KW-1185">Reference proteome</keyword>
<dbReference type="InterPro" id="IPR057985">
    <property type="entry name" value="TPR_PSMD3_N"/>
</dbReference>
<sequence length="497" mass="53342">MAASKDDVKKADKAPPSPAKKAPPPPPPLPTIDHAAHRLASLLALPSASDLSASKSKPSPADQGPQSLPSGAGRTVRRWLSSSIVNKCRSVSYAKLIAASKRLLPANSEVAKVIEEGRVGGGMDVEEEADDLTSCPGGLPHRLAVPALEAWMASLAINSILSVDAAAAFVLSANLLGAVGKSAATSSSTYTPPALSPLIARLYRFRALAAEKSGSVAAMQPELVHALRLSTLSRAEEVQATLLNLMLRYYLASKNIDAASKLAANTTFPPGASNNQLCRNLLYSGRIGALRLEYTSAFSKLTLCLRKAPTNAGLAFRVVATKLLSVVQCLSGEIPPRDTFFQPGMTSHLRPYLELVTCVRRGDLTAFAEVVDKHRETISLADIAQRLGLGSPASAEYIVAKSIRDGVIDGIINHSGQYLECKDGQEIYSTIEPSVAFNRRIQWCLETHNTAVKGLRYPEDAYGESKKKKKKGEEDEKTDEEIAQEIEEELAEEEDEF</sequence>
<feature type="compositionally biased region" description="Low complexity" evidence="3">
    <location>
        <begin position="47"/>
        <end position="62"/>
    </location>
</feature>
<comment type="caution">
    <text evidence="5">The sequence shown here is derived from an EMBL/GenBank/DDBJ whole genome shotgun (WGS) entry which is preliminary data.</text>
</comment>
<dbReference type="InterPro" id="IPR013586">
    <property type="entry name" value="PSMD3_C"/>
</dbReference>
<dbReference type="GO" id="GO:0006511">
    <property type="term" value="P:ubiquitin-dependent protein catabolic process"/>
    <property type="evidence" value="ECO:0007669"/>
    <property type="project" value="TreeGrafter"/>
</dbReference>
<dbReference type="SMART" id="SM00088">
    <property type="entry name" value="PINT"/>
    <property type="match status" value="1"/>
</dbReference>
<dbReference type="OrthoDB" id="1713558at2759"/>
<name>A0A9W7DQN1_9STRA</name>
<feature type="compositionally biased region" description="Pro residues" evidence="3">
    <location>
        <begin position="15"/>
        <end position="30"/>
    </location>
</feature>
<feature type="region of interest" description="Disordered" evidence="3">
    <location>
        <begin position="47"/>
        <end position="74"/>
    </location>
</feature>
<protein>
    <recommendedName>
        <fullName evidence="4">PCI domain-containing protein</fullName>
    </recommendedName>
</protein>
<dbReference type="Pfam" id="PF08375">
    <property type="entry name" value="Rpn3_C"/>
    <property type="match status" value="1"/>
</dbReference>
<feature type="region of interest" description="Disordered" evidence="3">
    <location>
        <begin position="462"/>
        <end position="481"/>
    </location>
</feature>
<evidence type="ECO:0000256" key="1">
    <source>
        <dbReference type="ARBA" id="ARBA00007912"/>
    </source>
</evidence>
<evidence type="ECO:0000313" key="6">
    <source>
        <dbReference type="Proteomes" id="UP001165082"/>
    </source>
</evidence>